<dbReference type="Proteomes" id="UP000694865">
    <property type="component" value="Unplaced"/>
</dbReference>
<reference evidence="4" key="1">
    <citation type="submission" date="2025-08" db="UniProtKB">
        <authorList>
            <consortium name="RefSeq"/>
        </authorList>
    </citation>
    <scope>IDENTIFICATION</scope>
    <source>
        <tissue evidence="4">Testes</tissue>
    </source>
</reference>
<keyword evidence="2" id="KW-0812">Transmembrane</keyword>
<keyword evidence="2" id="KW-0472">Membrane</keyword>
<feature type="transmembrane region" description="Helical" evidence="2">
    <location>
        <begin position="125"/>
        <end position="148"/>
    </location>
</feature>
<evidence type="ECO:0000313" key="3">
    <source>
        <dbReference type="Proteomes" id="UP000694865"/>
    </source>
</evidence>
<feature type="transmembrane region" description="Helical" evidence="2">
    <location>
        <begin position="101"/>
        <end position="119"/>
    </location>
</feature>
<dbReference type="PANTHER" id="PTHR13281">
    <property type="entry name" value="TRANSMEMBRANE PROTEIN 70, MITOCHONDRIAL"/>
    <property type="match status" value="1"/>
</dbReference>
<keyword evidence="3" id="KW-1185">Reference proteome</keyword>
<name>A0ABM0H1P7_SACKO</name>
<dbReference type="RefSeq" id="XP_002742253.1">
    <property type="nucleotide sequence ID" value="XM_002742207.2"/>
</dbReference>
<keyword evidence="2" id="KW-1133">Transmembrane helix</keyword>
<sequence length="243" mass="27280">MSVFRCCQVGCRRALYTCSGRFEFTVLRPSCALLGVRPMSSVIIPESKTLHTKTEDHIIKSQPYLKFRNLSRHSSTSTEGAPEGTLIYTGPVTGIVKAVKFFSLSTSMMTAAILPWYLKVAGNDVLTYIASLLGIAVFITPVLLHALARTYVTRMYYNAATDTYTAVTVTFILRDKYMAFTPNDVEVPGITNLLTTFKAKGRSLLVDPMAFTNPNDYNHIMGYDKFERIDLEKLKKELEEKED</sequence>
<evidence type="ECO:0000256" key="1">
    <source>
        <dbReference type="ARBA" id="ARBA00005280"/>
    </source>
</evidence>
<dbReference type="GeneID" id="100377754"/>
<proteinExistence type="inferred from homology"/>
<gene>
    <name evidence="4" type="primary">LOC100377754</name>
</gene>
<protein>
    <submittedName>
        <fullName evidence="4">Transmembrane protein 70, mitochondrial-like</fullName>
    </submittedName>
</protein>
<dbReference type="PANTHER" id="PTHR13281:SF0">
    <property type="entry name" value="TRANSMEMBRANE PROTEIN 70, MITOCHONDRIAL"/>
    <property type="match status" value="1"/>
</dbReference>
<organism evidence="3 4">
    <name type="scientific">Saccoglossus kowalevskii</name>
    <name type="common">Acorn worm</name>
    <dbReference type="NCBI Taxonomy" id="10224"/>
    <lineage>
        <taxon>Eukaryota</taxon>
        <taxon>Metazoa</taxon>
        <taxon>Hemichordata</taxon>
        <taxon>Enteropneusta</taxon>
        <taxon>Harrimaniidae</taxon>
        <taxon>Saccoglossus</taxon>
    </lineage>
</organism>
<evidence type="ECO:0000313" key="4">
    <source>
        <dbReference type="RefSeq" id="XP_002742253.1"/>
    </source>
</evidence>
<dbReference type="Pfam" id="PF06979">
    <property type="entry name" value="TMEM70"/>
    <property type="match status" value="1"/>
</dbReference>
<evidence type="ECO:0000256" key="2">
    <source>
        <dbReference type="SAM" id="Phobius"/>
    </source>
</evidence>
<dbReference type="InterPro" id="IPR045325">
    <property type="entry name" value="TMEM70/TMEM186/TMEM223"/>
</dbReference>
<comment type="similarity">
    <text evidence="1">Belongs to the TMEM70 family.</text>
</comment>
<accession>A0ABM0H1P7</accession>
<dbReference type="InterPro" id="IPR009724">
    <property type="entry name" value="TMEM70"/>
</dbReference>